<dbReference type="AlphaFoldDB" id="L0EUK3"/>
<sequence length="236" mass="25013">MSSINNEERRLIEDLFRRIRSADGPRDSNAEEMINNAVRVNPSAPYYLVQLALVQEEALKIANQKITDLQARIEQNENSAVSEKSQSRGFLSGFGSLFGNSNTSLPPSSPSMPSALPASPPPVRSPSSGSYSSPWGQPYASPQMNPPPVQQGFGGGGFLASAMSTATGVAGGMLLAEGIKDLFSGGHHSEVSTHTSLPIQDSVDTQPVSNDDVDNNVGVDYDDGGDFDGGDFDDYT</sequence>
<dbReference type="HOGENOM" id="CLU_082335_3_1_5"/>
<dbReference type="EMBL" id="CP003789">
    <property type="protein sequence ID" value="AGA64353.1"/>
    <property type="molecule type" value="Genomic_DNA"/>
</dbReference>
<reference evidence="2 3" key="1">
    <citation type="journal article" date="2012" name="Stand. Genomic Sci.">
        <title>Complete genome sequence of Liberibacter crescens BT-1.</title>
        <authorList>
            <person name="Leonard M.T."/>
            <person name="Fagen J.R."/>
            <person name="Davis-Richardson A.G."/>
            <person name="Davis M.J."/>
            <person name="Triplett E.W."/>
        </authorList>
    </citation>
    <scope>NUCLEOTIDE SEQUENCE [LARGE SCALE GENOMIC DNA]</scope>
    <source>
        <strain evidence="2 3">BT-1</strain>
    </source>
</reference>
<dbReference type="STRING" id="1215343.B488_03600"/>
<feature type="region of interest" description="Disordered" evidence="1">
    <location>
        <begin position="187"/>
        <end position="236"/>
    </location>
</feature>
<accession>L0EUK3</accession>
<feature type="region of interest" description="Disordered" evidence="1">
    <location>
        <begin position="101"/>
        <end position="152"/>
    </location>
</feature>
<gene>
    <name evidence="2" type="ordered locus">B488_03600</name>
</gene>
<dbReference type="InterPro" id="IPR018648">
    <property type="entry name" value="DUF2076"/>
</dbReference>
<dbReference type="Proteomes" id="UP000010799">
    <property type="component" value="Chromosome"/>
</dbReference>
<keyword evidence="3" id="KW-1185">Reference proteome</keyword>
<feature type="compositionally biased region" description="Acidic residues" evidence="1">
    <location>
        <begin position="220"/>
        <end position="236"/>
    </location>
</feature>
<dbReference type="eggNOG" id="COG3416">
    <property type="taxonomic scope" value="Bacteria"/>
</dbReference>
<evidence type="ECO:0008006" key="4">
    <source>
        <dbReference type="Google" id="ProtNLM"/>
    </source>
</evidence>
<organism evidence="2 3">
    <name type="scientific">Liberibacter crescens (strain BT-1)</name>
    <dbReference type="NCBI Taxonomy" id="1215343"/>
    <lineage>
        <taxon>Bacteria</taxon>
        <taxon>Pseudomonadati</taxon>
        <taxon>Pseudomonadota</taxon>
        <taxon>Alphaproteobacteria</taxon>
        <taxon>Hyphomicrobiales</taxon>
        <taxon>Rhizobiaceae</taxon>
        <taxon>Liberibacter</taxon>
    </lineage>
</organism>
<evidence type="ECO:0000256" key="1">
    <source>
        <dbReference type="SAM" id="MobiDB-lite"/>
    </source>
</evidence>
<name>L0EUK3_LIBCB</name>
<dbReference type="RefSeq" id="WP_015272780.1">
    <property type="nucleotide sequence ID" value="NC_019907.1"/>
</dbReference>
<evidence type="ECO:0000313" key="2">
    <source>
        <dbReference type="EMBL" id="AGA64353.1"/>
    </source>
</evidence>
<dbReference type="KEGG" id="lcc:B488_03600"/>
<proteinExistence type="predicted"/>
<protein>
    <recommendedName>
        <fullName evidence="4">DUF2076 domain-containing protein</fullName>
    </recommendedName>
</protein>
<feature type="compositionally biased region" description="Polar residues" evidence="1">
    <location>
        <begin position="192"/>
        <end position="209"/>
    </location>
</feature>
<feature type="compositionally biased region" description="Low complexity" evidence="1">
    <location>
        <begin position="101"/>
        <end position="117"/>
    </location>
</feature>
<feature type="compositionally biased region" description="Low complexity" evidence="1">
    <location>
        <begin position="125"/>
        <end position="134"/>
    </location>
</feature>
<dbReference type="Pfam" id="PF09849">
    <property type="entry name" value="DUF2076"/>
    <property type="match status" value="1"/>
</dbReference>
<evidence type="ECO:0000313" key="3">
    <source>
        <dbReference type="Proteomes" id="UP000010799"/>
    </source>
</evidence>
<dbReference type="PATRIC" id="fig|1215343.11.peg.369"/>